<sequence>MEEILDELKIGEKLTVGVNASEDEIGLYLASEDVSASCAFRKEEWDNFVAAVKKADKKINS</sequence>
<reference evidence="1 2" key="1">
    <citation type="submission" date="2021-10" db="EMBL/GenBank/DDBJ databases">
        <authorList>
            <person name="Grouzdev D.S."/>
            <person name="Pantiukh K.S."/>
            <person name="Krutkina M.S."/>
        </authorList>
    </citation>
    <scope>NUCLEOTIDE SEQUENCE [LARGE SCALE GENOMIC DNA]</scope>
    <source>
        <strain evidence="1 2">Z-7514</strain>
    </source>
</reference>
<dbReference type="AlphaFoldDB" id="A0AAW4X0L3"/>
<organism evidence="1 2">
    <name type="scientific">Halanaerobium polyolivorans</name>
    <dbReference type="NCBI Taxonomy" id="2886943"/>
    <lineage>
        <taxon>Bacteria</taxon>
        <taxon>Bacillati</taxon>
        <taxon>Bacillota</taxon>
        <taxon>Clostridia</taxon>
        <taxon>Halanaerobiales</taxon>
        <taxon>Halanaerobiaceae</taxon>
        <taxon>Halanaerobium</taxon>
    </lineage>
</organism>
<evidence type="ECO:0000313" key="2">
    <source>
        <dbReference type="Proteomes" id="UP001199296"/>
    </source>
</evidence>
<evidence type="ECO:0000313" key="1">
    <source>
        <dbReference type="EMBL" id="MCC3145331.1"/>
    </source>
</evidence>
<comment type="caution">
    <text evidence="1">The sequence shown here is derived from an EMBL/GenBank/DDBJ whole genome shotgun (WGS) entry which is preliminary data.</text>
</comment>
<accession>A0AAW4X0L3</accession>
<dbReference type="EMBL" id="JAJFAT010000010">
    <property type="protein sequence ID" value="MCC3145331.1"/>
    <property type="molecule type" value="Genomic_DNA"/>
</dbReference>
<proteinExistence type="predicted"/>
<dbReference type="RefSeq" id="WP_229345975.1">
    <property type="nucleotide sequence ID" value="NZ_JAJFAT010000010.1"/>
</dbReference>
<dbReference type="Proteomes" id="UP001199296">
    <property type="component" value="Unassembled WGS sequence"/>
</dbReference>
<keyword evidence="2" id="KW-1185">Reference proteome</keyword>
<name>A0AAW4X0L3_9FIRM</name>
<gene>
    <name evidence="1" type="ORF">LJ207_08345</name>
</gene>
<protein>
    <submittedName>
        <fullName evidence="1">Uncharacterized protein</fullName>
    </submittedName>
</protein>